<sequence>MNETLEYESLRKTVRKKVFRFPLFTDNVVTEEICMSRQRSWLSKGQNIFIDSFEMSPNEPKILPKANFRDKISILPTPHGYLKSKQFCPFYETFLRKKKERKRVSYLEHHKKGKIS</sequence>
<keyword evidence="2" id="KW-1185">Reference proteome</keyword>
<dbReference type="AlphaFoldDB" id="A0A1J1HUV6"/>
<reference evidence="1 2" key="1">
    <citation type="submission" date="2015-04" db="EMBL/GenBank/DDBJ databases">
        <authorList>
            <person name="Syromyatnikov M.Y."/>
            <person name="Popov V.N."/>
        </authorList>
    </citation>
    <scope>NUCLEOTIDE SEQUENCE [LARGE SCALE GENOMIC DNA]</scope>
</reference>
<evidence type="ECO:0000313" key="2">
    <source>
        <dbReference type="Proteomes" id="UP000183832"/>
    </source>
</evidence>
<dbReference type="Proteomes" id="UP000183832">
    <property type="component" value="Unassembled WGS sequence"/>
</dbReference>
<name>A0A1J1HUV6_9DIPT</name>
<gene>
    <name evidence="1" type="ORF">CLUMA_CG004834</name>
</gene>
<protein>
    <submittedName>
        <fullName evidence="1">CLUMA_CG004834, isoform A</fullName>
    </submittedName>
</protein>
<organism evidence="1 2">
    <name type="scientific">Clunio marinus</name>
    <dbReference type="NCBI Taxonomy" id="568069"/>
    <lineage>
        <taxon>Eukaryota</taxon>
        <taxon>Metazoa</taxon>
        <taxon>Ecdysozoa</taxon>
        <taxon>Arthropoda</taxon>
        <taxon>Hexapoda</taxon>
        <taxon>Insecta</taxon>
        <taxon>Pterygota</taxon>
        <taxon>Neoptera</taxon>
        <taxon>Endopterygota</taxon>
        <taxon>Diptera</taxon>
        <taxon>Nematocera</taxon>
        <taxon>Chironomoidea</taxon>
        <taxon>Chironomidae</taxon>
        <taxon>Clunio</taxon>
    </lineage>
</organism>
<accession>A0A1J1HUV6</accession>
<proteinExistence type="predicted"/>
<dbReference type="EMBL" id="CVRI01000020">
    <property type="protein sequence ID" value="CRK91148.1"/>
    <property type="molecule type" value="Genomic_DNA"/>
</dbReference>
<evidence type="ECO:0000313" key="1">
    <source>
        <dbReference type="EMBL" id="CRK91148.1"/>
    </source>
</evidence>